<dbReference type="AlphaFoldDB" id="A0A975S7G1"/>
<dbReference type="PANTHER" id="PTHR43384:SF14">
    <property type="entry name" value="ESX-1 SECRETION-ASSOCIATED PROTEIN ESPI"/>
    <property type="match status" value="1"/>
</dbReference>
<reference evidence="2" key="1">
    <citation type="submission" date="2021-06" db="EMBL/GenBank/DDBJ databases">
        <title>Novel species in genus Arthrobacter.</title>
        <authorList>
            <person name="Zhang G."/>
        </authorList>
    </citation>
    <scope>NUCLEOTIDE SEQUENCE</scope>
    <source>
        <strain evidence="2">Zg-ZUI122</strain>
    </source>
</reference>
<evidence type="ECO:0000256" key="1">
    <source>
        <dbReference type="SAM" id="MobiDB-lite"/>
    </source>
</evidence>
<dbReference type="GO" id="GO:0016887">
    <property type="term" value="F:ATP hydrolysis activity"/>
    <property type="evidence" value="ECO:0007669"/>
    <property type="project" value="TreeGrafter"/>
</dbReference>
<feature type="region of interest" description="Disordered" evidence="1">
    <location>
        <begin position="353"/>
        <end position="377"/>
    </location>
</feature>
<dbReference type="RefSeq" id="WP_207347512.1">
    <property type="nucleotide sequence ID" value="NZ_CP076456.1"/>
</dbReference>
<dbReference type="Proteomes" id="UP000680588">
    <property type="component" value="Chromosome"/>
</dbReference>
<organism evidence="2 3">
    <name type="scientific">Arthrobacter sunyaminii</name>
    <dbReference type="NCBI Taxonomy" id="2816859"/>
    <lineage>
        <taxon>Bacteria</taxon>
        <taxon>Bacillati</taxon>
        <taxon>Actinomycetota</taxon>
        <taxon>Actinomycetes</taxon>
        <taxon>Micrococcales</taxon>
        <taxon>Micrococcaceae</taxon>
        <taxon>Arthrobacter</taxon>
    </lineage>
</organism>
<evidence type="ECO:0000313" key="3">
    <source>
        <dbReference type="Proteomes" id="UP000680588"/>
    </source>
</evidence>
<dbReference type="GO" id="GO:0005829">
    <property type="term" value="C:cytosol"/>
    <property type="evidence" value="ECO:0007669"/>
    <property type="project" value="TreeGrafter"/>
</dbReference>
<name>A0A975S7G1_9MICC</name>
<keyword evidence="3" id="KW-1185">Reference proteome</keyword>
<dbReference type="KEGG" id="asun:KG104_05475"/>
<evidence type="ECO:0000313" key="2">
    <source>
        <dbReference type="EMBL" id="QWQ37211.1"/>
    </source>
</evidence>
<dbReference type="SUPFAM" id="SSF52540">
    <property type="entry name" value="P-loop containing nucleoside triphosphate hydrolases"/>
    <property type="match status" value="1"/>
</dbReference>
<sequence>MNVPRPAESALRRVLTGSADLFRGDDYPRRLAEAAAGSQLPVTTGRRIAVVGSRGGAGRTTAAALLARIYAAMRADAVAAVDNAPESGTLGFRLGVPDAPSLEAVAARLDADPPATLAQLAGLLAVAGPANLLVTGRRSPHARSGASVGTSVAGNTAAGTTAPAWTPAGPLARNLSGGQDDGGVFDGVSSGAPGISSRRVSEGTGPVPADAAASLLSRTVSRYCPITVFDCGAGLRAPAARWALESSHLALFVTPASAAGVADAVEYSAGWHLDPLLGPVPLLVLVVQCTRDGALSASRQAAGLRRAGIDAAHVSYDRHLAAGTAVSPALLARRTRLEAVSLASRVLSVAVAGPGPGPRRSGPAGAAGAAQARRTPA</sequence>
<gene>
    <name evidence="2" type="ORF">KG104_05475</name>
</gene>
<proteinExistence type="predicted"/>
<dbReference type="GO" id="GO:0009898">
    <property type="term" value="C:cytoplasmic side of plasma membrane"/>
    <property type="evidence" value="ECO:0007669"/>
    <property type="project" value="TreeGrafter"/>
</dbReference>
<protein>
    <recommendedName>
        <fullName evidence="4">CobQ/CobB/MinD/ParA nucleotide binding domain-containing protein</fullName>
    </recommendedName>
</protein>
<dbReference type="GO" id="GO:0005524">
    <property type="term" value="F:ATP binding"/>
    <property type="evidence" value="ECO:0007669"/>
    <property type="project" value="TreeGrafter"/>
</dbReference>
<evidence type="ECO:0008006" key="4">
    <source>
        <dbReference type="Google" id="ProtNLM"/>
    </source>
</evidence>
<dbReference type="GO" id="GO:0051782">
    <property type="term" value="P:negative regulation of cell division"/>
    <property type="evidence" value="ECO:0007669"/>
    <property type="project" value="TreeGrafter"/>
</dbReference>
<dbReference type="Gene3D" id="3.40.50.300">
    <property type="entry name" value="P-loop containing nucleotide triphosphate hydrolases"/>
    <property type="match status" value="1"/>
</dbReference>
<accession>A0A975S7G1</accession>
<dbReference type="InterPro" id="IPR050625">
    <property type="entry name" value="ParA/MinD_ATPase"/>
</dbReference>
<feature type="region of interest" description="Disordered" evidence="1">
    <location>
        <begin position="158"/>
        <end position="177"/>
    </location>
</feature>
<dbReference type="PANTHER" id="PTHR43384">
    <property type="entry name" value="SEPTUM SITE-DETERMINING PROTEIN MIND HOMOLOG, CHLOROPLASTIC-RELATED"/>
    <property type="match status" value="1"/>
</dbReference>
<dbReference type="EMBL" id="CP076456">
    <property type="protein sequence ID" value="QWQ37211.1"/>
    <property type="molecule type" value="Genomic_DNA"/>
</dbReference>
<dbReference type="InterPro" id="IPR027417">
    <property type="entry name" value="P-loop_NTPase"/>
</dbReference>